<gene>
    <name evidence="13" type="primary">LOC118429200</name>
</gene>
<organism evidence="12 13">
    <name type="scientific">Branchiostoma floridae</name>
    <name type="common">Florida lancelet</name>
    <name type="synonym">Amphioxus</name>
    <dbReference type="NCBI Taxonomy" id="7739"/>
    <lineage>
        <taxon>Eukaryota</taxon>
        <taxon>Metazoa</taxon>
        <taxon>Chordata</taxon>
        <taxon>Cephalochordata</taxon>
        <taxon>Leptocardii</taxon>
        <taxon>Amphioxiformes</taxon>
        <taxon>Branchiostomatidae</taxon>
        <taxon>Branchiostoma</taxon>
    </lineage>
</organism>
<evidence type="ECO:0000256" key="9">
    <source>
        <dbReference type="SAM" id="MobiDB-lite"/>
    </source>
</evidence>
<dbReference type="OrthoDB" id="10044893at2759"/>
<evidence type="ECO:0000313" key="12">
    <source>
        <dbReference type="Proteomes" id="UP000001554"/>
    </source>
</evidence>
<dbReference type="InterPro" id="IPR057207">
    <property type="entry name" value="FBXL15_LRR"/>
</dbReference>
<dbReference type="CDD" id="cd22127">
    <property type="entry name" value="F-box_FBXL16"/>
    <property type="match status" value="1"/>
</dbReference>
<keyword evidence="3" id="KW-0433">Leucine-rich repeat</keyword>
<dbReference type="InterPro" id="IPR001810">
    <property type="entry name" value="F-box_dom"/>
</dbReference>
<dbReference type="Gene3D" id="3.80.10.10">
    <property type="entry name" value="Ribonuclease Inhibitor"/>
    <property type="match status" value="2"/>
</dbReference>
<evidence type="ECO:0000256" key="3">
    <source>
        <dbReference type="ARBA" id="ARBA00022614"/>
    </source>
</evidence>
<comment type="subunit">
    <text evidence="6">Interacts with SKP1 and CUL1.</text>
</comment>
<protein>
    <recommendedName>
        <fullName evidence="7">F-box/LRR-repeat protein 16</fullName>
    </recommendedName>
    <alternativeName>
        <fullName evidence="8">F-box and leucine-rich repeat protein 16</fullName>
    </alternativeName>
</protein>
<comment type="function">
    <text evidence="1">Substrate-recognition component of the SCF (SKP1-CUL1-F-box protein)-type E3 ubiquitin ligase complex.</text>
</comment>
<evidence type="ECO:0000256" key="5">
    <source>
        <dbReference type="ARBA" id="ARBA00022786"/>
    </source>
</evidence>
<evidence type="ECO:0000256" key="4">
    <source>
        <dbReference type="ARBA" id="ARBA00022737"/>
    </source>
</evidence>
<dbReference type="InterPro" id="IPR032675">
    <property type="entry name" value="LRR_dom_sf"/>
</dbReference>
<dbReference type="GO" id="GO:0005737">
    <property type="term" value="C:cytoplasm"/>
    <property type="evidence" value="ECO:0000318"/>
    <property type="project" value="GO_Central"/>
</dbReference>
<dbReference type="SUPFAM" id="SSF81383">
    <property type="entry name" value="F-box domain"/>
    <property type="match status" value="1"/>
</dbReference>
<feature type="region of interest" description="Disordered" evidence="9">
    <location>
        <begin position="54"/>
        <end position="89"/>
    </location>
</feature>
<keyword evidence="4" id="KW-0677">Repeat</keyword>
<dbReference type="SMART" id="SM00367">
    <property type="entry name" value="LRR_CC"/>
    <property type="match status" value="9"/>
</dbReference>
<keyword evidence="2" id="KW-0488">Methylation</keyword>
<dbReference type="AlphaFoldDB" id="A0A9J7NA96"/>
<dbReference type="SUPFAM" id="SSF52047">
    <property type="entry name" value="RNI-like"/>
    <property type="match status" value="1"/>
</dbReference>
<dbReference type="Pfam" id="PF25372">
    <property type="entry name" value="DUF7885"/>
    <property type="match status" value="1"/>
</dbReference>
<evidence type="ECO:0000259" key="11">
    <source>
        <dbReference type="Pfam" id="PF25372"/>
    </source>
</evidence>
<evidence type="ECO:0000259" key="10">
    <source>
        <dbReference type="Pfam" id="PF12937"/>
    </source>
</evidence>
<dbReference type="PANTHER" id="PTHR13382">
    <property type="entry name" value="MITOCHONDRIAL ATP SYNTHASE COUPLING FACTOR B"/>
    <property type="match status" value="1"/>
</dbReference>
<reference evidence="13" key="2">
    <citation type="submission" date="2025-08" db="UniProtKB">
        <authorList>
            <consortium name="RefSeq"/>
        </authorList>
    </citation>
    <scope>IDENTIFICATION</scope>
    <source>
        <strain evidence="13">S238N-H82</strain>
        <tissue evidence="13">Testes</tissue>
    </source>
</reference>
<feature type="domain" description="F-box" evidence="10">
    <location>
        <begin position="129"/>
        <end position="165"/>
    </location>
</feature>
<sequence length="507" mass="56838">MWRNAVQSSGLYRLRRGESSRDGRGWWWSPSENACVHCCRSLCALLGRWAMEKTTTDNNPTSPVNGGISNGVPAKDMKDANANTTAKSRLPRSKRMPLLKDGLRTGKEGGGVSTTTSSAEHRALFDEKILSRLFTYFWPCERCVLAQVCSKWKQVLYQPKFWREVTPILHCRELYTEGTDGEKRFVDLTSFQQRGFESACLVGVADLDICEFIDNYPPSKKTIKYISLKRSTVTDAGLEVMLEQMTSLTGLELSGCNDFSEAGLWSSLNARIVKLCISDCINVADDSLAAIAQLLPNLRELNLQAYHVTDTALSYFTTKQSHSMHTLRLRSCWETTNHGIVNIVHSLPNLTSLSLSGCSKITDDAVELIAENLKKLRSLDLSWCPRMTDASLEYIACDLHRLEELVLDRCVRITDTGLGFLSTMTSLTALYLRWCCQVQDFGLQHIYSMKKLRVLSLAGCPLLTPAGLSGLVQLKNLEELELTNCPGTTPELFQYYAQHLPRCMVIE</sequence>
<feature type="domain" description="F-box/LRR-repeat protein 15-like leucin rich repeat" evidence="11">
    <location>
        <begin position="232"/>
        <end position="397"/>
    </location>
</feature>
<dbReference type="FunFam" id="3.80.10.10:FF:000733">
    <property type="entry name" value="F-box/LRR-repeat protein 16"/>
    <property type="match status" value="1"/>
</dbReference>
<evidence type="ECO:0000313" key="13">
    <source>
        <dbReference type="RefSeq" id="XP_035695555.1"/>
    </source>
</evidence>
<dbReference type="GeneID" id="118429200"/>
<accession>A0A9J7NA96</accession>
<keyword evidence="5" id="KW-0833">Ubl conjugation pathway</keyword>
<evidence type="ECO:0000256" key="2">
    <source>
        <dbReference type="ARBA" id="ARBA00022481"/>
    </source>
</evidence>
<dbReference type="Proteomes" id="UP000001554">
    <property type="component" value="Chromosome 13"/>
</dbReference>
<proteinExistence type="predicted"/>
<dbReference type="InterPro" id="IPR006553">
    <property type="entry name" value="Leu-rich_rpt_Cys-con_subtyp"/>
</dbReference>
<name>A0A9J7NA96_BRAFL</name>
<dbReference type="RefSeq" id="XP_035695555.1">
    <property type="nucleotide sequence ID" value="XM_035839662.1"/>
</dbReference>
<evidence type="ECO:0000256" key="7">
    <source>
        <dbReference type="ARBA" id="ARBA00074003"/>
    </source>
</evidence>
<dbReference type="KEGG" id="bfo:118429200"/>
<keyword evidence="12" id="KW-1185">Reference proteome</keyword>
<evidence type="ECO:0000256" key="6">
    <source>
        <dbReference type="ARBA" id="ARBA00062674"/>
    </source>
</evidence>
<dbReference type="Pfam" id="PF12937">
    <property type="entry name" value="F-box-like"/>
    <property type="match status" value="1"/>
</dbReference>
<dbReference type="InterPro" id="IPR036047">
    <property type="entry name" value="F-box-like_dom_sf"/>
</dbReference>
<dbReference type="PANTHER" id="PTHR13382:SF66">
    <property type="entry name" value="F-BOX AND LEUCINE RICH REPEAT PROTEIN 16"/>
    <property type="match status" value="1"/>
</dbReference>
<evidence type="ECO:0000256" key="8">
    <source>
        <dbReference type="ARBA" id="ARBA00080414"/>
    </source>
</evidence>
<reference evidence="12" key="1">
    <citation type="journal article" date="2020" name="Nat. Ecol. Evol.">
        <title>Deeply conserved synteny resolves early events in vertebrate evolution.</title>
        <authorList>
            <person name="Simakov O."/>
            <person name="Marletaz F."/>
            <person name="Yue J.X."/>
            <person name="O'Connell B."/>
            <person name="Jenkins J."/>
            <person name="Brandt A."/>
            <person name="Calef R."/>
            <person name="Tung C.H."/>
            <person name="Huang T.K."/>
            <person name="Schmutz J."/>
            <person name="Satoh N."/>
            <person name="Yu J.K."/>
            <person name="Putnam N.H."/>
            <person name="Green R.E."/>
            <person name="Rokhsar D.S."/>
        </authorList>
    </citation>
    <scope>NUCLEOTIDE SEQUENCE [LARGE SCALE GENOMIC DNA]</scope>
    <source>
        <strain evidence="12">S238N-H82</strain>
    </source>
</reference>
<evidence type="ECO:0000256" key="1">
    <source>
        <dbReference type="ARBA" id="ARBA00003437"/>
    </source>
</evidence>
<dbReference type="InterPro" id="IPR050648">
    <property type="entry name" value="F-box_LRR-repeat"/>
</dbReference>
<dbReference type="FunFam" id="3.80.10.10:FF:000262">
    <property type="entry name" value="F-box/LRR-repeat protein 16"/>
    <property type="match status" value="1"/>
</dbReference>
<dbReference type="OMA" id="FWAGLMP"/>